<keyword evidence="1" id="KW-0812">Transmembrane</keyword>
<evidence type="ECO:0000256" key="1">
    <source>
        <dbReference type="SAM" id="Phobius"/>
    </source>
</evidence>
<dbReference type="Proteomes" id="UP001148838">
    <property type="component" value="Unassembled WGS sequence"/>
</dbReference>
<gene>
    <name evidence="2" type="ORF">ANN_00986</name>
</gene>
<reference evidence="2 3" key="1">
    <citation type="journal article" date="2022" name="Allergy">
        <title>Genome assembly and annotation of Periplaneta americana reveal a comprehensive cockroach allergen profile.</title>
        <authorList>
            <person name="Wang L."/>
            <person name="Xiong Q."/>
            <person name="Saelim N."/>
            <person name="Wang L."/>
            <person name="Nong W."/>
            <person name="Wan A.T."/>
            <person name="Shi M."/>
            <person name="Liu X."/>
            <person name="Cao Q."/>
            <person name="Hui J.H.L."/>
            <person name="Sookrung N."/>
            <person name="Leung T.F."/>
            <person name="Tungtrongchitr A."/>
            <person name="Tsui S.K.W."/>
        </authorList>
    </citation>
    <scope>NUCLEOTIDE SEQUENCE [LARGE SCALE GENOMIC DNA]</scope>
    <source>
        <strain evidence="2">PWHHKU_190912</strain>
    </source>
</reference>
<keyword evidence="1" id="KW-0472">Membrane</keyword>
<keyword evidence="1" id="KW-1133">Transmembrane helix</keyword>
<accession>A0ABQ8TUR2</accession>
<organism evidence="2 3">
    <name type="scientific">Periplaneta americana</name>
    <name type="common">American cockroach</name>
    <name type="synonym">Blatta americana</name>
    <dbReference type="NCBI Taxonomy" id="6978"/>
    <lineage>
        <taxon>Eukaryota</taxon>
        <taxon>Metazoa</taxon>
        <taxon>Ecdysozoa</taxon>
        <taxon>Arthropoda</taxon>
        <taxon>Hexapoda</taxon>
        <taxon>Insecta</taxon>
        <taxon>Pterygota</taxon>
        <taxon>Neoptera</taxon>
        <taxon>Polyneoptera</taxon>
        <taxon>Dictyoptera</taxon>
        <taxon>Blattodea</taxon>
        <taxon>Blattoidea</taxon>
        <taxon>Blattidae</taxon>
        <taxon>Blattinae</taxon>
        <taxon>Periplaneta</taxon>
    </lineage>
</organism>
<comment type="caution">
    <text evidence="2">The sequence shown here is derived from an EMBL/GenBank/DDBJ whole genome shotgun (WGS) entry which is preliminary data.</text>
</comment>
<name>A0ABQ8TUR2_PERAM</name>
<evidence type="ECO:0000313" key="2">
    <source>
        <dbReference type="EMBL" id="KAJ4449583.1"/>
    </source>
</evidence>
<evidence type="ECO:0000313" key="3">
    <source>
        <dbReference type="Proteomes" id="UP001148838"/>
    </source>
</evidence>
<proteinExistence type="predicted"/>
<dbReference type="EMBL" id="JAJSOF020000003">
    <property type="protein sequence ID" value="KAJ4449583.1"/>
    <property type="molecule type" value="Genomic_DNA"/>
</dbReference>
<feature type="transmembrane region" description="Helical" evidence="1">
    <location>
        <begin position="89"/>
        <end position="108"/>
    </location>
</feature>
<keyword evidence="3" id="KW-1185">Reference proteome</keyword>
<protein>
    <submittedName>
        <fullName evidence="2">Uncharacterized protein</fullName>
    </submittedName>
</protein>
<sequence>MQAGIADTNDLPVCSASLRLLQSEVGEVTHCQTYPCSGLQLKMVLEVRNVALIINSLRKCNYVSPNLFEICISIVLVRGLALCELNDHYHHYHCSFIIIIIIIIIIIMS</sequence>